<reference evidence="1 2" key="1">
    <citation type="journal article" date="2019" name="Int. J. Syst. Evol. Microbiol.">
        <title>The Global Catalogue of Microorganisms (GCM) 10K type strain sequencing project: providing services to taxonomists for standard genome sequencing and annotation.</title>
        <authorList>
            <consortium name="The Broad Institute Genomics Platform"/>
            <consortium name="The Broad Institute Genome Sequencing Center for Infectious Disease"/>
            <person name="Wu L."/>
            <person name="Ma J."/>
        </authorList>
    </citation>
    <scope>NUCLEOTIDE SEQUENCE [LARGE SCALE GENOMIC DNA]</scope>
    <source>
        <strain evidence="1 2">JCM 15608</strain>
    </source>
</reference>
<gene>
    <name evidence="1" type="ORF">GCM10009111_29550</name>
</gene>
<sequence length="137" mass="15405">MKAPLFDEILTICQDIANASSVDNDEARLQACKKLQVLCATNQNTPNDHPLQWEALADFTEDGDQAMDIYQIALVTAEKMALNTFKASITLAMAQRYHEFEEIEKAQQYAAQANELAGTIDDEELQKEINDFFTSIQ</sequence>
<protein>
    <recommendedName>
        <fullName evidence="3">Replicative DNA helicase</fullName>
    </recommendedName>
</protein>
<dbReference type="EMBL" id="BAAAFA010000011">
    <property type="protein sequence ID" value="GAA0821932.1"/>
    <property type="molecule type" value="Genomic_DNA"/>
</dbReference>
<evidence type="ECO:0000313" key="2">
    <source>
        <dbReference type="Proteomes" id="UP001500021"/>
    </source>
</evidence>
<comment type="caution">
    <text evidence="1">The sequence shown here is derived from an EMBL/GenBank/DDBJ whole genome shotgun (WGS) entry which is preliminary data.</text>
</comment>
<proteinExistence type="predicted"/>
<accession>A0ABN1LA14</accession>
<organism evidence="1 2">
    <name type="scientific">Colwellia asteriadis</name>
    <dbReference type="NCBI Taxonomy" id="517723"/>
    <lineage>
        <taxon>Bacteria</taxon>
        <taxon>Pseudomonadati</taxon>
        <taxon>Pseudomonadota</taxon>
        <taxon>Gammaproteobacteria</taxon>
        <taxon>Alteromonadales</taxon>
        <taxon>Colwelliaceae</taxon>
        <taxon>Colwellia</taxon>
    </lineage>
</organism>
<keyword evidence="2" id="KW-1185">Reference proteome</keyword>
<evidence type="ECO:0000313" key="1">
    <source>
        <dbReference type="EMBL" id="GAA0821932.1"/>
    </source>
</evidence>
<name>A0ABN1LA14_9GAMM</name>
<evidence type="ECO:0008006" key="3">
    <source>
        <dbReference type="Google" id="ProtNLM"/>
    </source>
</evidence>
<dbReference type="Proteomes" id="UP001500021">
    <property type="component" value="Unassembled WGS sequence"/>
</dbReference>
<dbReference type="RefSeq" id="WP_215980076.1">
    <property type="nucleotide sequence ID" value="NZ_BAAAFA010000011.1"/>
</dbReference>